<dbReference type="EMBL" id="ML208345">
    <property type="protein sequence ID" value="TFK68751.1"/>
    <property type="molecule type" value="Genomic_DNA"/>
</dbReference>
<sequence length="643" mass="72642">MPDPLHALVYQLKRTRSLIVVREQRPKQICQVTLEKFMSFGLGSSAFGNTITCLGCANGAGKGSNHRACPNVGTLCCTACNLVKYCSDYCQKQHWSRHRLVCEHPLLNPDWQPAWIGEARKPTFLIHLSYRPPSQRPVESLWGNIPGFDCLQLKFNEGLDPRRNFKLCFPASGDIRDLVKTVNGLPKDYLGQCDILLNDIDAVTMNRNLAVLVALLGPGPSLDESAEVATHLMYSSGLTENTSTYVRRCLYQIYGNGSGDGDILFRSSPTIRGQGKIYAMQTSIGTKRPMEMFFSDLDAEKTNASRKDVLLDPMHEDERHRMFSDLKPEHRIAFMRFWETGILAPFALDASVFSRHNPLLFSPQGEWLGRKDANPLRGWDIPAVLQSGAKHGTEPADIFGCLFFHVKDELREFARRMKDFQINLHLTQFDARVLSKGLSVGVLNAFNGPIFDRVQLSNLLDIIGVRGCLVDWGPLINRENKHSSIVAYSANWHHGRSDATAKDNPRLMEILSKKCLASPDLQVRLGTIFDQGMHSPALIRLIESLDAFVDHEASFLDYLQEHEADFGLNKANLQVRKYHKVHPKRFGIPLAFPRQKLPNLLKEEFYNYFVLGNLQYSSRFVEFEGAGQTSSQENRGDRRARFA</sequence>
<gene>
    <name evidence="1" type="ORF">BDN72DRAFT_654328</name>
</gene>
<name>A0ACD3ASQ3_9AGAR</name>
<accession>A0ACD3ASQ3</accession>
<organism evidence="1 2">
    <name type="scientific">Pluteus cervinus</name>
    <dbReference type="NCBI Taxonomy" id="181527"/>
    <lineage>
        <taxon>Eukaryota</taxon>
        <taxon>Fungi</taxon>
        <taxon>Dikarya</taxon>
        <taxon>Basidiomycota</taxon>
        <taxon>Agaricomycotina</taxon>
        <taxon>Agaricomycetes</taxon>
        <taxon>Agaricomycetidae</taxon>
        <taxon>Agaricales</taxon>
        <taxon>Pluteineae</taxon>
        <taxon>Pluteaceae</taxon>
        <taxon>Pluteus</taxon>
    </lineage>
</organism>
<protein>
    <submittedName>
        <fullName evidence="1">Uncharacterized protein</fullName>
    </submittedName>
</protein>
<keyword evidence="2" id="KW-1185">Reference proteome</keyword>
<dbReference type="Proteomes" id="UP000308600">
    <property type="component" value="Unassembled WGS sequence"/>
</dbReference>
<proteinExistence type="predicted"/>
<evidence type="ECO:0000313" key="1">
    <source>
        <dbReference type="EMBL" id="TFK68751.1"/>
    </source>
</evidence>
<reference evidence="1 2" key="1">
    <citation type="journal article" date="2019" name="Nat. Ecol. Evol.">
        <title>Megaphylogeny resolves global patterns of mushroom evolution.</title>
        <authorList>
            <person name="Varga T."/>
            <person name="Krizsan K."/>
            <person name="Foldi C."/>
            <person name="Dima B."/>
            <person name="Sanchez-Garcia M."/>
            <person name="Sanchez-Ramirez S."/>
            <person name="Szollosi G.J."/>
            <person name="Szarkandi J.G."/>
            <person name="Papp V."/>
            <person name="Albert L."/>
            <person name="Andreopoulos W."/>
            <person name="Angelini C."/>
            <person name="Antonin V."/>
            <person name="Barry K.W."/>
            <person name="Bougher N.L."/>
            <person name="Buchanan P."/>
            <person name="Buyck B."/>
            <person name="Bense V."/>
            <person name="Catcheside P."/>
            <person name="Chovatia M."/>
            <person name="Cooper J."/>
            <person name="Damon W."/>
            <person name="Desjardin D."/>
            <person name="Finy P."/>
            <person name="Geml J."/>
            <person name="Haridas S."/>
            <person name="Hughes K."/>
            <person name="Justo A."/>
            <person name="Karasinski D."/>
            <person name="Kautmanova I."/>
            <person name="Kiss B."/>
            <person name="Kocsube S."/>
            <person name="Kotiranta H."/>
            <person name="LaButti K.M."/>
            <person name="Lechner B.E."/>
            <person name="Liimatainen K."/>
            <person name="Lipzen A."/>
            <person name="Lukacs Z."/>
            <person name="Mihaltcheva S."/>
            <person name="Morgado L.N."/>
            <person name="Niskanen T."/>
            <person name="Noordeloos M.E."/>
            <person name="Ohm R.A."/>
            <person name="Ortiz-Santana B."/>
            <person name="Ovrebo C."/>
            <person name="Racz N."/>
            <person name="Riley R."/>
            <person name="Savchenko A."/>
            <person name="Shiryaev A."/>
            <person name="Soop K."/>
            <person name="Spirin V."/>
            <person name="Szebenyi C."/>
            <person name="Tomsovsky M."/>
            <person name="Tulloss R.E."/>
            <person name="Uehling J."/>
            <person name="Grigoriev I.V."/>
            <person name="Vagvolgyi C."/>
            <person name="Papp T."/>
            <person name="Martin F.M."/>
            <person name="Miettinen O."/>
            <person name="Hibbett D.S."/>
            <person name="Nagy L.G."/>
        </authorList>
    </citation>
    <scope>NUCLEOTIDE SEQUENCE [LARGE SCALE GENOMIC DNA]</scope>
    <source>
        <strain evidence="1 2">NL-1719</strain>
    </source>
</reference>
<evidence type="ECO:0000313" key="2">
    <source>
        <dbReference type="Proteomes" id="UP000308600"/>
    </source>
</evidence>